<accession>A0A2C9TZ63</accession>
<reference evidence="1" key="1">
    <citation type="submission" date="2016-02" db="EMBL/GenBank/DDBJ databases">
        <title>WGS assembly of Manihot esculenta.</title>
        <authorList>
            <person name="Bredeson J.V."/>
            <person name="Prochnik S.E."/>
            <person name="Lyons J.B."/>
            <person name="Schmutz J."/>
            <person name="Grimwood J."/>
            <person name="Vrebalov J."/>
            <person name="Bart R.S."/>
            <person name="Amuge T."/>
            <person name="Ferguson M.E."/>
            <person name="Green R."/>
            <person name="Putnam N."/>
            <person name="Stites J."/>
            <person name="Rounsley S."/>
            <person name="Rokhsar D.S."/>
        </authorList>
    </citation>
    <scope>NUCLEOTIDE SEQUENCE [LARGE SCALE GENOMIC DNA]</scope>
    <source>
        <tissue evidence="1">Leaf</tissue>
    </source>
</reference>
<protein>
    <submittedName>
        <fullName evidence="1">Uncharacterized protein</fullName>
    </submittedName>
</protein>
<organism evidence="1">
    <name type="scientific">Manihot esculenta</name>
    <name type="common">Cassava</name>
    <name type="synonym">Jatropha manihot</name>
    <dbReference type="NCBI Taxonomy" id="3983"/>
    <lineage>
        <taxon>Eukaryota</taxon>
        <taxon>Viridiplantae</taxon>
        <taxon>Streptophyta</taxon>
        <taxon>Embryophyta</taxon>
        <taxon>Tracheophyta</taxon>
        <taxon>Spermatophyta</taxon>
        <taxon>Magnoliopsida</taxon>
        <taxon>eudicotyledons</taxon>
        <taxon>Gunneridae</taxon>
        <taxon>Pentapetalae</taxon>
        <taxon>rosids</taxon>
        <taxon>fabids</taxon>
        <taxon>Malpighiales</taxon>
        <taxon>Euphorbiaceae</taxon>
        <taxon>Crotonoideae</taxon>
        <taxon>Manihoteae</taxon>
        <taxon>Manihot</taxon>
    </lineage>
</organism>
<proteinExistence type="predicted"/>
<dbReference type="EMBL" id="CM004404">
    <property type="protein sequence ID" value="OAY22446.1"/>
    <property type="molecule type" value="Genomic_DNA"/>
</dbReference>
<sequence>MARHLHHFAEKRTTTTICVQALHFLISGLYLAKIDPSPKNCLWDLWRFSFGSPASEVQNRDFCCVKSQEMNFYAVLLDDCILLAGSFWKSLYLL</sequence>
<dbReference type="AlphaFoldDB" id="A0A2C9TZ63"/>
<gene>
    <name evidence="1" type="ORF">MANES_18G000100</name>
</gene>
<name>A0A2C9TZ63_MANES</name>
<evidence type="ECO:0000313" key="1">
    <source>
        <dbReference type="EMBL" id="OAY22446.1"/>
    </source>
</evidence>